<keyword evidence="1" id="KW-0472">Membrane</keyword>
<comment type="caution">
    <text evidence="2">The sequence shown here is derived from an EMBL/GenBank/DDBJ whole genome shotgun (WGS) entry which is preliminary data.</text>
</comment>
<protein>
    <submittedName>
        <fullName evidence="2">CzcA family heavy metal efflux pump</fullName>
    </submittedName>
</protein>
<feature type="transmembrane region" description="Helical" evidence="1">
    <location>
        <begin position="333"/>
        <end position="349"/>
    </location>
</feature>
<dbReference type="Gene3D" id="3.30.70.1440">
    <property type="entry name" value="Multidrug efflux transporter AcrB pore domain"/>
    <property type="match status" value="1"/>
</dbReference>
<dbReference type="SUPFAM" id="SSF82866">
    <property type="entry name" value="Multidrug efflux transporter AcrB transmembrane domain"/>
    <property type="match status" value="2"/>
</dbReference>
<dbReference type="PRINTS" id="PR00702">
    <property type="entry name" value="ACRIFLAVINRP"/>
</dbReference>
<feature type="transmembrane region" description="Helical" evidence="1">
    <location>
        <begin position="843"/>
        <end position="862"/>
    </location>
</feature>
<dbReference type="Gene3D" id="3.30.70.1320">
    <property type="entry name" value="Multidrug efflux transporter AcrB pore domain like"/>
    <property type="match status" value="1"/>
</dbReference>
<dbReference type="Gene3D" id="3.30.2090.10">
    <property type="entry name" value="Multidrug efflux transporter AcrB TolC docking domain, DN and DC subdomains"/>
    <property type="match status" value="2"/>
</dbReference>
<proteinExistence type="predicted"/>
<reference evidence="2 3" key="1">
    <citation type="submission" date="2019-03" db="EMBL/GenBank/DDBJ databases">
        <title>Genomic Encyclopedia of Type Strains, Phase III (KMG-III): the genomes of soil and plant-associated and newly described type strains.</title>
        <authorList>
            <person name="Whitman W."/>
        </authorList>
    </citation>
    <scope>NUCLEOTIDE SEQUENCE [LARGE SCALE GENOMIC DNA]</scope>
    <source>
        <strain evidence="2 3">CECT 8301</strain>
    </source>
</reference>
<feature type="transmembrane region" description="Helical" evidence="1">
    <location>
        <begin position="382"/>
        <end position="403"/>
    </location>
</feature>
<dbReference type="EMBL" id="SORL01000011">
    <property type="protein sequence ID" value="TDY60745.1"/>
    <property type="molecule type" value="Genomic_DNA"/>
</dbReference>
<keyword evidence="3" id="KW-1185">Reference proteome</keyword>
<dbReference type="SUPFAM" id="SSF82693">
    <property type="entry name" value="Multidrug efflux transporter AcrB pore domain, PN1, PN2, PC1 and PC2 subdomains"/>
    <property type="match status" value="3"/>
</dbReference>
<dbReference type="AlphaFoldDB" id="A0A4R8MAA1"/>
<keyword evidence="1" id="KW-0812">Transmembrane</keyword>
<feature type="transmembrane region" description="Helical" evidence="1">
    <location>
        <begin position="944"/>
        <end position="965"/>
    </location>
</feature>
<dbReference type="InterPro" id="IPR027463">
    <property type="entry name" value="AcrB_DN_DC_subdom"/>
</dbReference>
<dbReference type="InterPro" id="IPR001036">
    <property type="entry name" value="Acrflvin-R"/>
</dbReference>
<dbReference type="Pfam" id="PF00873">
    <property type="entry name" value="ACR_tran"/>
    <property type="match status" value="1"/>
</dbReference>
<feature type="transmembrane region" description="Helical" evidence="1">
    <location>
        <begin position="507"/>
        <end position="528"/>
    </location>
</feature>
<feature type="transmembrane region" description="Helical" evidence="1">
    <location>
        <begin position="12"/>
        <end position="30"/>
    </location>
</feature>
<feature type="transmembrane region" description="Helical" evidence="1">
    <location>
        <begin position="971"/>
        <end position="994"/>
    </location>
</feature>
<accession>A0A4R8MAA1</accession>
<feature type="transmembrane region" description="Helical" evidence="1">
    <location>
        <begin position="356"/>
        <end position="376"/>
    </location>
</feature>
<dbReference type="Proteomes" id="UP000294824">
    <property type="component" value="Unassembled WGS sequence"/>
</dbReference>
<dbReference type="PANTHER" id="PTHR32063">
    <property type="match status" value="1"/>
</dbReference>
<feature type="transmembrane region" description="Helical" evidence="1">
    <location>
        <begin position="869"/>
        <end position="889"/>
    </location>
</feature>
<organism evidence="2 3">
    <name type="scientific">Algibacter lectus</name>
    <dbReference type="NCBI Taxonomy" id="221126"/>
    <lineage>
        <taxon>Bacteria</taxon>
        <taxon>Pseudomonadati</taxon>
        <taxon>Bacteroidota</taxon>
        <taxon>Flavobacteriia</taxon>
        <taxon>Flavobacteriales</taxon>
        <taxon>Flavobacteriaceae</taxon>
        <taxon>Algibacter</taxon>
    </lineage>
</organism>
<dbReference type="PANTHER" id="PTHR32063:SF24">
    <property type="entry name" value="CATION EFFLUX SYSTEM (ACRB_ACRD_ACRF FAMILY)"/>
    <property type="match status" value="1"/>
</dbReference>
<evidence type="ECO:0000313" key="2">
    <source>
        <dbReference type="EMBL" id="TDY60745.1"/>
    </source>
</evidence>
<name>A0A4R8MAA1_9FLAO</name>
<sequence length="999" mass="109326">MKKLHSNYKFPLLAIGILILIGGIFTYQNLKTGLFPDITFPKIKVIADAGQQPVDKMMTTVTIPLENIIRKTEGLQYIRSTTSRGSCEISVFLDWNMDINTAKAQIESFINQSQGNILPNTKFSVEKMNPSILPVMGYSLEGEGLSQVDLKKIAKYQVKPFLAATPGVSDIAVIGGKDKEFQVILKPDVIKSLRISIATIQNAIVNSNLLQSNGYITDFNRMYLTLTDNAVDDINDLENLVIINSPSRLIKLKDVANIEVNEVKEYVKILANGKNVPIIAVVKQPNANLIEVNNTIEQKVAELSKTLPKGVVIKPYYKQADFVNTSIASIKDVLWIGLVLALIVVILFLRSFSASMVVLFTIPVSLSLTLIVLDAIGYTFNIMTLGAVAAAIGLMIDDVVIIIEQIHKIREEHPEESMGWVTHEAITHLFPAMIGSSLSTLVIFIPFVLMTGVAGAYFQVMAFSMIIALSASFLVTWLVVPVLSILFTKNKSIERKQEPKTKWIHSVLNKPIIGIVFLLACVVILVVIPSKLPSGFLPEMDEGSIVLDYNSPSGTTLEETDRMLQIVNGVLDTQPEVEAYSARLGTQMGFFITEPNRGDYLIKLKDKRTKTTTEVSDEIRKRVEEKVPQLTIDFGQVIGDMLGDLMSSVQPIEIKVFGTNINTLESLSQEIAKQVETVPGTADVNDGIIVAGPSLSIIPNVPKLAQLGMTVADFQLQLQTQVEGTVVSSMIDKEQMVDIRLVYPNALKTSVSDIKNTAILLPNGSSVPINQVASIEVGKGVAEINRENQKSMGVITARLNNRDLGSTLKDIQRHLTKNLSLPAGYSIEYGGAYKEQQKAFKELMMILISAILLVFIVILFLFRKVKIALAIIVIAVLGVAGSLLSLYLTGTPLNVGSYTGIIMIVGIIGENSIFTYRQYQESDTSLTHIEKIEYSIAARLRPKLMTAFAAIMALTPLALGIGAGAQLHQPLAIAVIGGLVFALPLLLVVLPTILKIIKE</sequence>
<evidence type="ECO:0000256" key="1">
    <source>
        <dbReference type="SAM" id="Phobius"/>
    </source>
</evidence>
<feature type="transmembrane region" description="Helical" evidence="1">
    <location>
        <begin position="895"/>
        <end position="916"/>
    </location>
</feature>
<feature type="transmembrane region" description="Helical" evidence="1">
    <location>
        <begin position="438"/>
        <end position="460"/>
    </location>
</feature>
<dbReference type="Gene3D" id="3.30.70.1430">
    <property type="entry name" value="Multidrug efflux transporter AcrB pore domain"/>
    <property type="match status" value="2"/>
</dbReference>
<evidence type="ECO:0000313" key="3">
    <source>
        <dbReference type="Proteomes" id="UP000294824"/>
    </source>
</evidence>
<dbReference type="GO" id="GO:0005886">
    <property type="term" value="C:plasma membrane"/>
    <property type="evidence" value="ECO:0007669"/>
    <property type="project" value="TreeGrafter"/>
</dbReference>
<dbReference type="GO" id="GO:0042910">
    <property type="term" value="F:xenobiotic transmembrane transporter activity"/>
    <property type="evidence" value="ECO:0007669"/>
    <property type="project" value="TreeGrafter"/>
</dbReference>
<dbReference type="SUPFAM" id="SSF82714">
    <property type="entry name" value="Multidrug efflux transporter AcrB TolC docking domain, DN and DC subdomains"/>
    <property type="match status" value="2"/>
</dbReference>
<gene>
    <name evidence="2" type="ORF">DFQ06_3329</name>
</gene>
<dbReference type="RefSeq" id="WP_133968829.1">
    <property type="nucleotide sequence ID" value="NZ_SORL01000011.1"/>
</dbReference>
<feature type="transmembrane region" description="Helical" evidence="1">
    <location>
        <begin position="466"/>
        <end position="487"/>
    </location>
</feature>
<dbReference type="Gene3D" id="1.20.1640.10">
    <property type="entry name" value="Multidrug efflux transporter AcrB transmembrane domain"/>
    <property type="match status" value="2"/>
</dbReference>
<keyword evidence="1" id="KW-1133">Transmembrane helix</keyword>